<reference evidence="1" key="2">
    <citation type="submission" date="2013-09" db="EMBL/GenBank/DDBJ databases">
        <title>Draft genome sequence of Anaerotruncus colihominis(DSM 17241).</title>
        <authorList>
            <person name="Sudarsanam P."/>
            <person name="Ley R."/>
            <person name="Guruge J."/>
            <person name="Turnbaugh P.J."/>
            <person name="Mahowald M."/>
            <person name="Liep D."/>
            <person name="Gordon J."/>
        </authorList>
    </citation>
    <scope>NUCLEOTIDE SEQUENCE</scope>
    <source>
        <strain evidence="1">DSM 17241</strain>
    </source>
</reference>
<dbReference type="HOGENOM" id="CLU_3264817_0_0_9"/>
<evidence type="ECO:0000313" key="1">
    <source>
        <dbReference type="EMBL" id="EDS10237.1"/>
    </source>
</evidence>
<proteinExistence type="predicted"/>
<sequence length="41" mass="4911">MEYKYFIAYPDFRVDEMYTDDIMEVESQALVVYGTTCELKC</sequence>
<accession>B0PE48</accession>
<name>B0PE48_9FIRM</name>
<comment type="caution">
    <text evidence="1">The sequence shown here is derived from an EMBL/GenBank/DDBJ whole genome shotgun (WGS) entry which is preliminary data.</text>
</comment>
<protein>
    <submittedName>
        <fullName evidence="1">Uncharacterized protein</fullName>
    </submittedName>
</protein>
<evidence type="ECO:0000313" key="2">
    <source>
        <dbReference type="Proteomes" id="UP000003803"/>
    </source>
</evidence>
<keyword evidence="2" id="KW-1185">Reference proteome</keyword>
<reference evidence="1" key="1">
    <citation type="submission" date="2007-11" db="EMBL/GenBank/DDBJ databases">
        <authorList>
            <person name="Fulton L."/>
            <person name="Clifton S."/>
            <person name="Fulton B."/>
            <person name="Xu J."/>
            <person name="Minx P."/>
            <person name="Pepin K.H."/>
            <person name="Johnson M."/>
            <person name="Thiruvilangam P."/>
            <person name="Bhonagiri V."/>
            <person name="Nash W.E."/>
            <person name="Mardis E.R."/>
            <person name="Wilson R.K."/>
        </authorList>
    </citation>
    <scope>NUCLEOTIDE SEQUENCE [LARGE SCALE GENOMIC DNA]</scope>
    <source>
        <strain evidence="1">DSM 17241</strain>
    </source>
</reference>
<dbReference type="AlphaFoldDB" id="B0PE48"/>
<dbReference type="EMBL" id="ABGD02000024">
    <property type="protein sequence ID" value="EDS10237.1"/>
    <property type="molecule type" value="Genomic_DNA"/>
</dbReference>
<dbReference type="Proteomes" id="UP000003803">
    <property type="component" value="Unassembled WGS sequence"/>
</dbReference>
<gene>
    <name evidence="1" type="ORF">ANACOL_02833</name>
</gene>
<organism evidence="1 2">
    <name type="scientific">Anaerotruncus colihominis DSM 17241</name>
    <dbReference type="NCBI Taxonomy" id="445972"/>
    <lineage>
        <taxon>Bacteria</taxon>
        <taxon>Bacillati</taxon>
        <taxon>Bacillota</taxon>
        <taxon>Clostridia</taxon>
        <taxon>Eubacteriales</taxon>
        <taxon>Oscillospiraceae</taxon>
        <taxon>Anaerotruncus</taxon>
    </lineage>
</organism>